<dbReference type="AlphaFoldDB" id="A0A833PAH2"/>
<dbReference type="Proteomes" id="UP000490535">
    <property type="component" value="Unassembled WGS sequence"/>
</dbReference>
<evidence type="ECO:0000313" key="1">
    <source>
        <dbReference type="EMBL" id="KAF1018447.1"/>
    </source>
</evidence>
<proteinExistence type="predicted"/>
<comment type="caution">
    <text evidence="1">The sequence shown here is derived from an EMBL/GenBank/DDBJ whole genome shotgun (WGS) entry which is preliminary data.</text>
</comment>
<sequence length="35" mass="4084">MYLVMLKNNLLSNLKEHIADTHHLNINNKSTTKFS</sequence>
<dbReference type="EMBL" id="WNDP01000175">
    <property type="protein sequence ID" value="KAF1018447.1"/>
    <property type="molecule type" value="Genomic_DNA"/>
</dbReference>
<accession>A0A833PAH2</accession>
<evidence type="ECO:0000313" key="2">
    <source>
        <dbReference type="Proteomes" id="UP000490535"/>
    </source>
</evidence>
<name>A0A833PAH2_ACIBZ</name>
<organism evidence="1 2">
    <name type="scientific">Acinetobacter bereziniae</name>
    <name type="common">Acinetobacter genomosp. 10</name>
    <dbReference type="NCBI Taxonomy" id="106648"/>
    <lineage>
        <taxon>Bacteria</taxon>
        <taxon>Pseudomonadati</taxon>
        <taxon>Pseudomonadota</taxon>
        <taxon>Gammaproteobacteria</taxon>
        <taxon>Moraxellales</taxon>
        <taxon>Moraxellaceae</taxon>
        <taxon>Acinetobacter</taxon>
    </lineage>
</organism>
<protein>
    <submittedName>
        <fullName evidence="1">Uncharacterized protein</fullName>
    </submittedName>
</protein>
<gene>
    <name evidence="1" type="ORF">GAK29_04226</name>
</gene>
<reference evidence="2" key="1">
    <citation type="journal article" date="2020" name="MBio">
        <title>Horizontal gene transfer to a defensive symbiont with a reduced genome amongst a multipartite beetle microbiome.</title>
        <authorList>
            <person name="Waterworth S.C."/>
            <person name="Florez L.V."/>
            <person name="Rees E.R."/>
            <person name="Hertweck C."/>
            <person name="Kaltenpoth M."/>
            <person name="Kwan J.C."/>
        </authorList>
    </citation>
    <scope>NUCLEOTIDE SEQUENCE [LARGE SCALE GENOMIC DNA]</scope>
</reference>